<dbReference type="Pfam" id="PF13855">
    <property type="entry name" value="LRR_8"/>
    <property type="match status" value="1"/>
</dbReference>
<dbReference type="EMBL" id="BMAW01011363">
    <property type="protein sequence ID" value="GFT23464.1"/>
    <property type="molecule type" value="Genomic_DNA"/>
</dbReference>
<feature type="signal peptide" evidence="4">
    <location>
        <begin position="1"/>
        <end position="15"/>
    </location>
</feature>
<evidence type="ECO:0000256" key="4">
    <source>
        <dbReference type="SAM" id="SignalP"/>
    </source>
</evidence>
<name>A0A8X6NP43_NEPPI</name>
<dbReference type="Gene3D" id="3.80.10.10">
    <property type="entry name" value="Ribonuclease Inhibitor"/>
    <property type="match status" value="1"/>
</dbReference>
<proteinExistence type="predicted"/>
<sequence>MHVLFISAFIAAVLTSNNGFALPAGDDRDVCPPPDRIAPCTCIRAHDSNRITANCSNFTDATALKNIFVKNKDWSIEDVHIDQCVMSYLPAEMLEKARFQSLNVSFTTLYTLFDVTPVKTPELNLYLYNVKLLRGFEWKSIANSTLLELMTYNLPIKHFGKEFIDNIPKTVRGLWFDDSKTVTIAPKAFADLPDLRYLAVTGGSLKQLNRDMFPKPTKLLYLQFSSQKISSLPDGLLDDMDTLRMFRIENNFLTTVSQKAFSRWVRAYGLEGNPIDCNCDIKWLTTPDGLDLSKMTGHCAQPDSMKNKKLSTLQHSDFSYCK</sequence>
<dbReference type="SUPFAM" id="SSF52058">
    <property type="entry name" value="L domain-like"/>
    <property type="match status" value="1"/>
</dbReference>
<protein>
    <submittedName>
        <fullName evidence="5">Uncharacterized protein</fullName>
    </submittedName>
</protein>
<feature type="chain" id="PRO_5036442821" evidence="4">
    <location>
        <begin position="16"/>
        <end position="322"/>
    </location>
</feature>
<dbReference type="GO" id="GO:0016020">
    <property type="term" value="C:membrane"/>
    <property type="evidence" value="ECO:0007669"/>
    <property type="project" value="TreeGrafter"/>
</dbReference>
<dbReference type="InterPro" id="IPR001611">
    <property type="entry name" value="Leu-rich_rpt"/>
</dbReference>
<accession>A0A8X6NP43</accession>
<evidence type="ECO:0000256" key="1">
    <source>
        <dbReference type="ARBA" id="ARBA00022614"/>
    </source>
</evidence>
<dbReference type="AlphaFoldDB" id="A0A8X6NP43"/>
<keyword evidence="1" id="KW-0433">Leucine-rich repeat</keyword>
<evidence type="ECO:0000313" key="5">
    <source>
        <dbReference type="EMBL" id="GFT23464.1"/>
    </source>
</evidence>
<dbReference type="Proteomes" id="UP000887013">
    <property type="component" value="Unassembled WGS sequence"/>
</dbReference>
<keyword evidence="6" id="KW-1185">Reference proteome</keyword>
<organism evidence="5 6">
    <name type="scientific">Nephila pilipes</name>
    <name type="common">Giant wood spider</name>
    <name type="synonym">Nephila maculata</name>
    <dbReference type="NCBI Taxonomy" id="299642"/>
    <lineage>
        <taxon>Eukaryota</taxon>
        <taxon>Metazoa</taxon>
        <taxon>Ecdysozoa</taxon>
        <taxon>Arthropoda</taxon>
        <taxon>Chelicerata</taxon>
        <taxon>Arachnida</taxon>
        <taxon>Araneae</taxon>
        <taxon>Araneomorphae</taxon>
        <taxon>Entelegynae</taxon>
        <taxon>Araneoidea</taxon>
        <taxon>Nephilidae</taxon>
        <taxon>Nephila</taxon>
    </lineage>
</organism>
<dbReference type="InterPro" id="IPR052286">
    <property type="entry name" value="Wnt_signaling_inhibitor"/>
</dbReference>
<dbReference type="InterPro" id="IPR032675">
    <property type="entry name" value="LRR_dom_sf"/>
</dbReference>
<dbReference type="PANTHER" id="PTHR24364:SF18">
    <property type="entry name" value="LP06937P"/>
    <property type="match status" value="1"/>
</dbReference>
<keyword evidence="3" id="KW-0677">Repeat</keyword>
<comment type="caution">
    <text evidence="5">The sequence shown here is derived from an EMBL/GenBank/DDBJ whole genome shotgun (WGS) entry which is preliminary data.</text>
</comment>
<keyword evidence="2 4" id="KW-0732">Signal</keyword>
<evidence type="ECO:0000256" key="2">
    <source>
        <dbReference type="ARBA" id="ARBA00022729"/>
    </source>
</evidence>
<evidence type="ECO:0000256" key="3">
    <source>
        <dbReference type="ARBA" id="ARBA00022737"/>
    </source>
</evidence>
<reference evidence="5" key="1">
    <citation type="submission" date="2020-08" db="EMBL/GenBank/DDBJ databases">
        <title>Multicomponent nature underlies the extraordinary mechanical properties of spider dragline silk.</title>
        <authorList>
            <person name="Kono N."/>
            <person name="Nakamura H."/>
            <person name="Mori M."/>
            <person name="Yoshida Y."/>
            <person name="Ohtoshi R."/>
            <person name="Malay A.D."/>
            <person name="Moran D.A.P."/>
            <person name="Tomita M."/>
            <person name="Numata K."/>
            <person name="Arakawa K."/>
        </authorList>
    </citation>
    <scope>NUCLEOTIDE SEQUENCE</scope>
</reference>
<evidence type="ECO:0000313" key="6">
    <source>
        <dbReference type="Proteomes" id="UP000887013"/>
    </source>
</evidence>
<dbReference type="PANTHER" id="PTHR24364">
    <property type="entry name" value="LP06937P"/>
    <property type="match status" value="1"/>
</dbReference>
<gene>
    <name evidence="5" type="primary">AVEN_67318_1</name>
    <name evidence="5" type="ORF">NPIL_556361</name>
</gene>
<dbReference type="OrthoDB" id="6425485at2759"/>